<feature type="transmembrane region" description="Helical" evidence="1">
    <location>
        <begin position="159"/>
        <end position="176"/>
    </location>
</feature>
<accession>A0A0G0W4D9</accession>
<dbReference type="STRING" id="1618563.UU12_C0029G0023"/>
<name>A0A0G0W4D9_9BACT</name>
<gene>
    <name evidence="2" type="ORF">UU12_C0029G0023</name>
</gene>
<protein>
    <recommendedName>
        <fullName evidence="4">Membrane-bound metal-dependent hydrolase</fullName>
    </recommendedName>
</protein>
<comment type="caution">
    <text evidence="2">The sequence shown here is derived from an EMBL/GenBank/DDBJ whole genome shotgun (WGS) entry which is preliminary data.</text>
</comment>
<evidence type="ECO:0000313" key="3">
    <source>
        <dbReference type="Proteomes" id="UP000034562"/>
    </source>
</evidence>
<dbReference type="AlphaFoldDB" id="A0A0G0W4D9"/>
<proteinExistence type="predicted"/>
<dbReference type="EMBL" id="LBZK01000029">
    <property type="protein sequence ID" value="KKR70117.1"/>
    <property type="molecule type" value="Genomic_DNA"/>
</dbReference>
<keyword evidence="1" id="KW-0472">Membrane</keyword>
<reference evidence="2 3" key="1">
    <citation type="journal article" date="2015" name="Nature">
        <title>rRNA introns, odd ribosomes, and small enigmatic genomes across a large radiation of phyla.</title>
        <authorList>
            <person name="Brown C.T."/>
            <person name="Hug L.A."/>
            <person name="Thomas B.C."/>
            <person name="Sharon I."/>
            <person name="Castelle C.J."/>
            <person name="Singh A."/>
            <person name="Wilkins M.J."/>
            <person name="Williams K.H."/>
            <person name="Banfield J.F."/>
        </authorList>
    </citation>
    <scope>NUCLEOTIDE SEQUENCE [LARGE SCALE GENOMIC DNA]</scope>
</reference>
<keyword evidence="1" id="KW-1133">Transmembrane helix</keyword>
<keyword evidence="1" id="KW-0812">Transmembrane</keyword>
<dbReference type="Proteomes" id="UP000034562">
    <property type="component" value="Unassembled WGS sequence"/>
</dbReference>
<evidence type="ECO:0000256" key="1">
    <source>
        <dbReference type="SAM" id="Phobius"/>
    </source>
</evidence>
<feature type="transmembrane region" description="Helical" evidence="1">
    <location>
        <begin position="32"/>
        <end position="54"/>
    </location>
</feature>
<feature type="transmembrane region" description="Helical" evidence="1">
    <location>
        <begin position="91"/>
        <end position="110"/>
    </location>
</feature>
<evidence type="ECO:0008006" key="4">
    <source>
        <dbReference type="Google" id="ProtNLM"/>
    </source>
</evidence>
<evidence type="ECO:0000313" key="2">
    <source>
        <dbReference type="EMBL" id="KKR70117.1"/>
    </source>
</evidence>
<organism evidence="2 3">
    <name type="scientific">Candidatus Woesebacteria bacterium GW2011_GWA2_40_7b</name>
    <dbReference type="NCBI Taxonomy" id="1618563"/>
    <lineage>
        <taxon>Bacteria</taxon>
        <taxon>Candidatus Woeseibacteriota</taxon>
    </lineage>
</organism>
<sequence length="177" mass="20679">MKREIFLHFSFWFSFFVFVAFAKHYLSLPYWGFWLGGIVGTLLPDLDHIIYFYLVKPAELTSQRFNFLLEKRQIGKMFSLLYGTRSERNELIFHTIFFQLIFFVLTFWMLSSSGSIFGRGMVLAFSLHLLIDQVIDFTEPGGLANWFKNSPITLDLPQSKIYLAIVLIATILMGVFM</sequence>